<evidence type="ECO:0000256" key="10">
    <source>
        <dbReference type="ARBA" id="ARBA00023170"/>
    </source>
</evidence>
<keyword evidence="15" id="KW-1185">Reference proteome</keyword>
<dbReference type="PROSITE" id="PS00237">
    <property type="entry name" value="G_PROTEIN_RECEP_F1_1"/>
    <property type="match status" value="1"/>
</dbReference>
<name>A0A8J0QNZ7_XENTR</name>
<dbReference type="Gene3D" id="1.20.1070.10">
    <property type="entry name" value="Rhodopsin 7-helix transmembrane proteins"/>
    <property type="match status" value="1"/>
</dbReference>
<evidence type="ECO:0000256" key="3">
    <source>
        <dbReference type="ARBA" id="ARBA00022475"/>
    </source>
</evidence>
<dbReference type="CDD" id="cd15915">
    <property type="entry name" value="7tmA_OR12D-like"/>
    <property type="match status" value="1"/>
</dbReference>
<feature type="transmembrane region" description="Helical" evidence="13">
    <location>
        <begin position="237"/>
        <end position="255"/>
    </location>
</feature>
<dbReference type="InterPro" id="IPR017452">
    <property type="entry name" value="GPCR_Rhodpsn_7TM"/>
</dbReference>
<keyword evidence="8 12" id="KW-0297">G-protein coupled receptor</keyword>
<evidence type="ECO:0000256" key="7">
    <source>
        <dbReference type="ARBA" id="ARBA00022989"/>
    </source>
</evidence>
<dbReference type="KEGG" id="xtr:100492663"/>
<evidence type="ECO:0000313" key="16">
    <source>
        <dbReference type="RefSeq" id="XP_002937813.3"/>
    </source>
</evidence>
<dbReference type="PRINTS" id="PR00245">
    <property type="entry name" value="OLFACTORYR"/>
</dbReference>
<feature type="transmembrane region" description="Helical" evidence="13">
    <location>
        <begin position="201"/>
        <end position="225"/>
    </location>
</feature>
<evidence type="ECO:0000313" key="17">
    <source>
        <dbReference type="Xenbase" id="XB-GENE-29081279"/>
    </source>
</evidence>
<reference evidence="16" key="1">
    <citation type="submission" date="2025-08" db="UniProtKB">
        <authorList>
            <consortium name="RefSeq"/>
        </authorList>
    </citation>
    <scope>IDENTIFICATION</scope>
    <source>
        <strain evidence="16">Nigerian</strain>
        <tissue evidence="16">Liver and blood</tissue>
    </source>
</reference>
<dbReference type="SUPFAM" id="SSF81321">
    <property type="entry name" value="Family A G protein-coupled receptor-like"/>
    <property type="match status" value="1"/>
</dbReference>
<evidence type="ECO:0000256" key="5">
    <source>
        <dbReference type="ARBA" id="ARBA00022692"/>
    </source>
</evidence>
<protein>
    <recommendedName>
        <fullName evidence="13">Olfactory receptor</fullName>
    </recommendedName>
</protein>
<comment type="similarity">
    <text evidence="2 12">Belongs to the G-protein coupled receptor 1 family.</text>
</comment>
<evidence type="ECO:0000256" key="1">
    <source>
        <dbReference type="ARBA" id="ARBA00004651"/>
    </source>
</evidence>
<evidence type="ECO:0000256" key="4">
    <source>
        <dbReference type="ARBA" id="ARBA00022606"/>
    </source>
</evidence>
<comment type="subcellular location">
    <subcellularLocation>
        <location evidence="1 13">Cell membrane</location>
        <topology evidence="1 13">Multi-pass membrane protein</topology>
    </subcellularLocation>
</comment>
<evidence type="ECO:0000256" key="8">
    <source>
        <dbReference type="ARBA" id="ARBA00023040"/>
    </source>
</evidence>
<dbReference type="Pfam" id="PF13853">
    <property type="entry name" value="7tm_4"/>
    <property type="match status" value="1"/>
</dbReference>
<keyword evidence="3 13" id="KW-1003">Cell membrane</keyword>
<dbReference type="InterPro" id="IPR050516">
    <property type="entry name" value="Olfactory_GPCR"/>
</dbReference>
<organism evidence="15 16">
    <name type="scientific">Xenopus tropicalis</name>
    <name type="common">Western clawed frog</name>
    <name type="synonym">Silurana tropicalis</name>
    <dbReference type="NCBI Taxonomy" id="8364"/>
    <lineage>
        <taxon>Eukaryota</taxon>
        <taxon>Metazoa</taxon>
        <taxon>Chordata</taxon>
        <taxon>Craniata</taxon>
        <taxon>Vertebrata</taxon>
        <taxon>Euteleostomi</taxon>
        <taxon>Amphibia</taxon>
        <taxon>Batrachia</taxon>
        <taxon>Anura</taxon>
        <taxon>Pipoidea</taxon>
        <taxon>Pipidae</taxon>
        <taxon>Xenopodinae</taxon>
        <taxon>Xenopus</taxon>
        <taxon>Silurana</taxon>
    </lineage>
</organism>
<evidence type="ECO:0000313" key="15">
    <source>
        <dbReference type="Proteomes" id="UP000008143"/>
    </source>
</evidence>
<dbReference type="FunFam" id="1.10.1220.70:FF:000001">
    <property type="entry name" value="Olfactory receptor"/>
    <property type="match status" value="1"/>
</dbReference>
<dbReference type="RefSeq" id="XP_002937813.3">
    <property type="nucleotide sequence ID" value="XM_002937767.3"/>
</dbReference>
<keyword evidence="11 12" id="KW-0807">Transducer</keyword>
<dbReference type="Proteomes" id="UP000008143">
    <property type="component" value="Chromosome 8"/>
</dbReference>
<keyword evidence="4 13" id="KW-0716">Sensory transduction</keyword>
<keyword evidence="7 13" id="KW-1133">Transmembrane helix</keyword>
<feature type="transmembrane region" description="Helical" evidence="13">
    <location>
        <begin position="275"/>
        <end position="292"/>
    </location>
</feature>
<dbReference type="InterPro" id="IPR000725">
    <property type="entry name" value="Olfact_rcpt"/>
</dbReference>
<dbReference type="GO" id="GO:0004984">
    <property type="term" value="F:olfactory receptor activity"/>
    <property type="evidence" value="ECO:0000318"/>
    <property type="project" value="GO_Central"/>
</dbReference>
<dbReference type="OrthoDB" id="5967130at2759"/>
<dbReference type="GO" id="GO:0004930">
    <property type="term" value="F:G protein-coupled receptor activity"/>
    <property type="evidence" value="ECO:0007669"/>
    <property type="project" value="UniProtKB-KW"/>
</dbReference>
<keyword evidence="9 13" id="KW-0472">Membrane</keyword>
<dbReference type="Xenbase" id="XB-GENE-29081279">
    <property type="gene designation" value="or5ar11"/>
</dbReference>
<accession>A0A8J0QNZ7</accession>
<dbReference type="PRINTS" id="PR00237">
    <property type="entry name" value="GPCRRHODOPSN"/>
</dbReference>
<evidence type="ECO:0000259" key="14">
    <source>
        <dbReference type="PROSITE" id="PS50262"/>
    </source>
</evidence>
<evidence type="ECO:0000256" key="2">
    <source>
        <dbReference type="ARBA" id="ARBA00010663"/>
    </source>
</evidence>
<keyword evidence="10 12" id="KW-0675">Receptor</keyword>
<feature type="domain" description="G-protein coupled receptors family 1 profile" evidence="14">
    <location>
        <begin position="41"/>
        <end position="290"/>
    </location>
</feature>
<feature type="transmembrane region" description="Helical" evidence="13">
    <location>
        <begin position="26"/>
        <end position="51"/>
    </location>
</feature>
<evidence type="ECO:0000256" key="12">
    <source>
        <dbReference type="RuleBase" id="RU000688"/>
    </source>
</evidence>
<keyword evidence="5 12" id="KW-0812">Transmembrane</keyword>
<proteinExistence type="inferred from homology"/>
<dbReference type="PROSITE" id="PS50262">
    <property type="entry name" value="G_PROTEIN_RECEP_F1_2"/>
    <property type="match status" value="1"/>
</dbReference>
<evidence type="ECO:0000256" key="6">
    <source>
        <dbReference type="ARBA" id="ARBA00022725"/>
    </source>
</evidence>
<dbReference type="AGR" id="Xenbase:XB-GENE-29081279"/>
<keyword evidence="6 13" id="KW-0552">Olfaction</keyword>
<dbReference type="InterPro" id="IPR000276">
    <property type="entry name" value="GPCR_Rhodpsn"/>
</dbReference>
<evidence type="ECO:0000256" key="11">
    <source>
        <dbReference type="ARBA" id="ARBA00023224"/>
    </source>
</evidence>
<dbReference type="FunFam" id="1.20.1070.10:FF:000001">
    <property type="entry name" value="Olfactory receptor"/>
    <property type="match status" value="1"/>
</dbReference>
<sequence>MEETNQTLVKEFILLSITYIPYFQTVLFLVFLVLYMFTLLGNICIMAAVIIDRHLHTPMYFFLSNLSFFDIVYSSTTVPKMMSALVLEESKISVQNCIVQIYFFHFFGCTEAMLLTAMAYDRYVAICIPLRYNIIMAKSACFRLISGCWVLSLFYSLTHTILTSRLTFCNIDRISHFFCDIKPLLKLACADTSLNENLVTIITGFLAVSTSSLISLSYIFIGIHLVKVCSSPERHKALSTCTSHLTVVFLFYGPLIARFLRPATNDSLEQDRQSALLYTTITPVLNPIIYALRNQEVKISLKAILHGKKAIRNQL</sequence>
<dbReference type="OMA" id="PKENHWQ"/>
<dbReference type="GO" id="GO:0005549">
    <property type="term" value="F:odorant binding"/>
    <property type="evidence" value="ECO:0000318"/>
    <property type="project" value="GO_Central"/>
</dbReference>
<evidence type="ECO:0000256" key="13">
    <source>
        <dbReference type="RuleBase" id="RU363047"/>
    </source>
</evidence>
<dbReference type="AlphaFoldDB" id="A0A8J0QNZ7"/>
<feature type="transmembrane region" description="Helical" evidence="13">
    <location>
        <begin position="140"/>
        <end position="158"/>
    </location>
</feature>
<gene>
    <name evidence="17" type="primary">or5ar11</name>
    <name evidence="16" type="synonym">LOC100492663</name>
</gene>
<dbReference type="PANTHER" id="PTHR26452">
    <property type="entry name" value="OLFACTORY RECEPTOR"/>
    <property type="match status" value="1"/>
</dbReference>
<feature type="transmembrane region" description="Helical" evidence="13">
    <location>
        <begin position="98"/>
        <end position="120"/>
    </location>
</feature>
<evidence type="ECO:0000256" key="9">
    <source>
        <dbReference type="ARBA" id="ARBA00023136"/>
    </source>
</evidence>
<dbReference type="GO" id="GO:0005886">
    <property type="term" value="C:plasma membrane"/>
    <property type="evidence" value="ECO:0007669"/>
    <property type="project" value="UniProtKB-SubCell"/>
</dbReference>